<feature type="region of interest" description="Disordered" evidence="9">
    <location>
        <begin position="360"/>
        <end position="391"/>
    </location>
</feature>
<dbReference type="Pfam" id="PF21895">
    <property type="entry name" value="MTHFR_C"/>
    <property type="match status" value="1"/>
</dbReference>
<dbReference type="Proteomes" id="UP000094065">
    <property type="component" value="Unassembled WGS sequence"/>
</dbReference>
<dbReference type="FunFam" id="3.20.20.220:FF:000002">
    <property type="entry name" value="Methylenetetrahydrofolate reductase"/>
    <property type="match status" value="1"/>
</dbReference>
<evidence type="ECO:0000256" key="3">
    <source>
        <dbReference type="ARBA" id="ARBA00006743"/>
    </source>
</evidence>
<dbReference type="EMBL" id="AWGJ01000002">
    <property type="protein sequence ID" value="ODN82741.1"/>
    <property type="molecule type" value="Genomic_DNA"/>
</dbReference>
<sequence>MPPLTSLIAAHDGPFHNYEFFPPRTDAGLVNLLERIRRLTSAPLQRPLAVSITWGAGGSTAEKSLELAEQVVKMGVEVVLHLTCTNMAKEKVDLALQKCKALGIQNILALRGDPPRSEEYAVTPNVPDFFQHADDLVRYIRAEHGAYFCIGVAGYPTAHPDSETDEDEMKWLKVKCDAGADFIVTQLFYDVDGFLAWVKECRAQGIKQTIIPGIMPIQSFGSFRRLVNLTKCPVPSSITSDLQPISSDDAAVKQYGATLATKMVKQILDSGEIHGVHFCTLNLEKSVRTILDNLNWVERDQRDSVSSLDRNRFIESDEDARPSGIPINGKTRSYSNSASLSISPSDASHLAQLGLTSALPPKSQAHSTATGAPSGAGATGEDSWDEFPNGRFTDVRSPAYGEIDGWGSGLKITAAQALKEWGVPTTSSDLSTLFTSYLQNSPATPTTPFCDLPLSPESQTILPHLLKLNSADKCFWTVGSQPAVDAAKSEDSVVGWGPRGGYVFQKAFVEFFVRPEEVEGLVRKVDELGKSMITLYASNKKGDFKTNTDSSAVNAVTWGVFPGQEIVQSTIIEQESFLAWKEEAFDIWTEWAELYPRQSAARKLLEGVSGEWWLVSLIHHDYKKEDALWKFLLDV</sequence>
<dbReference type="GO" id="GO:0009086">
    <property type="term" value="P:methionine biosynthetic process"/>
    <property type="evidence" value="ECO:0007669"/>
    <property type="project" value="TreeGrafter"/>
</dbReference>
<comment type="cofactor">
    <cofactor evidence="1">
        <name>FAD</name>
        <dbReference type="ChEBI" id="CHEBI:57692"/>
    </cofactor>
</comment>
<feature type="compositionally biased region" description="Low complexity" evidence="9">
    <location>
        <begin position="367"/>
        <end position="380"/>
    </location>
</feature>
<comment type="pathway">
    <text evidence="2 8">One-carbon metabolism; tetrahydrofolate interconversion.</text>
</comment>
<dbReference type="PANTHER" id="PTHR45754">
    <property type="entry name" value="METHYLENETETRAHYDROFOLATE REDUCTASE"/>
    <property type="match status" value="1"/>
</dbReference>
<feature type="domain" description="MTHFR SAM-binding regulatory" evidence="10">
    <location>
        <begin position="382"/>
        <end position="633"/>
    </location>
</feature>
<gene>
    <name evidence="11" type="ORF">L202_01025</name>
</gene>
<dbReference type="PANTHER" id="PTHR45754:SF1">
    <property type="entry name" value="METHYLENETETRAHYDROFOLATE REDUCTASE 1"/>
    <property type="match status" value="1"/>
</dbReference>
<dbReference type="OrthoDB" id="16284at2759"/>
<evidence type="ECO:0000259" key="10">
    <source>
        <dbReference type="Pfam" id="PF21895"/>
    </source>
</evidence>
<dbReference type="InterPro" id="IPR003171">
    <property type="entry name" value="Mehydrof_redctse-like"/>
</dbReference>
<dbReference type="InterPro" id="IPR053806">
    <property type="entry name" value="MTHFR_C"/>
</dbReference>
<accession>A0A1E3I4J5</accession>
<organism evidence="11 12">
    <name type="scientific">Cryptococcus amylolentus CBS 6039</name>
    <dbReference type="NCBI Taxonomy" id="1295533"/>
    <lineage>
        <taxon>Eukaryota</taxon>
        <taxon>Fungi</taxon>
        <taxon>Dikarya</taxon>
        <taxon>Basidiomycota</taxon>
        <taxon>Agaricomycotina</taxon>
        <taxon>Tremellomycetes</taxon>
        <taxon>Tremellales</taxon>
        <taxon>Cryptococcaceae</taxon>
        <taxon>Cryptococcus</taxon>
    </lineage>
</organism>
<evidence type="ECO:0000256" key="7">
    <source>
        <dbReference type="ARBA" id="ARBA00023002"/>
    </source>
</evidence>
<evidence type="ECO:0000313" key="12">
    <source>
        <dbReference type="Proteomes" id="UP000094065"/>
    </source>
</evidence>
<evidence type="ECO:0000256" key="6">
    <source>
        <dbReference type="ARBA" id="ARBA00022857"/>
    </source>
</evidence>
<dbReference type="AlphaFoldDB" id="A0A1E3I4J5"/>
<evidence type="ECO:0000256" key="1">
    <source>
        <dbReference type="ARBA" id="ARBA00001974"/>
    </source>
</evidence>
<protein>
    <submittedName>
        <fullName evidence="11">Methylenetetrahydrofolate reductase</fullName>
    </submittedName>
</protein>
<dbReference type="GO" id="GO:0004489">
    <property type="term" value="F:methylenetetrahydrofolate reductase [NAD(P)H] activity"/>
    <property type="evidence" value="ECO:0007669"/>
    <property type="project" value="InterPro"/>
</dbReference>
<dbReference type="GeneID" id="30152334"/>
<dbReference type="CDD" id="cd00537">
    <property type="entry name" value="MTHFR"/>
    <property type="match status" value="1"/>
</dbReference>
<name>A0A1E3I4J5_9TREE</name>
<evidence type="ECO:0000256" key="2">
    <source>
        <dbReference type="ARBA" id="ARBA00004777"/>
    </source>
</evidence>
<dbReference type="Pfam" id="PF02219">
    <property type="entry name" value="MTHFR"/>
    <property type="match status" value="1"/>
</dbReference>
<evidence type="ECO:0000256" key="8">
    <source>
        <dbReference type="RuleBase" id="RU004254"/>
    </source>
</evidence>
<dbReference type="UniPathway" id="UPA00193"/>
<keyword evidence="7" id="KW-0560">Oxidoreductase</keyword>
<evidence type="ECO:0000256" key="4">
    <source>
        <dbReference type="ARBA" id="ARBA00022630"/>
    </source>
</evidence>
<evidence type="ECO:0000313" key="11">
    <source>
        <dbReference type="EMBL" id="ODN82741.1"/>
    </source>
</evidence>
<dbReference type="Gene3D" id="3.20.20.220">
    <property type="match status" value="1"/>
</dbReference>
<reference evidence="11 12" key="1">
    <citation type="submission" date="2016-06" db="EMBL/GenBank/DDBJ databases">
        <title>Evolution of pathogenesis and genome organization in the Tremellales.</title>
        <authorList>
            <person name="Cuomo C."/>
            <person name="Litvintseva A."/>
            <person name="Heitman J."/>
            <person name="Chen Y."/>
            <person name="Sun S."/>
            <person name="Springer D."/>
            <person name="Dromer F."/>
            <person name="Young S."/>
            <person name="Zeng Q."/>
            <person name="Chapman S."/>
            <person name="Gujja S."/>
            <person name="Saif S."/>
            <person name="Birren B."/>
        </authorList>
    </citation>
    <scope>NUCLEOTIDE SEQUENCE [LARGE SCALE GENOMIC DNA]</scope>
    <source>
        <strain evidence="11 12">CBS 6039</strain>
    </source>
</reference>
<dbReference type="NCBIfam" id="TIGR00677">
    <property type="entry name" value="fadh2_euk"/>
    <property type="match status" value="1"/>
</dbReference>
<evidence type="ECO:0000256" key="9">
    <source>
        <dbReference type="SAM" id="MobiDB-lite"/>
    </source>
</evidence>
<dbReference type="InterPro" id="IPR029041">
    <property type="entry name" value="FAD-linked_oxidoreductase-like"/>
</dbReference>
<dbReference type="SUPFAM" id="SSF51730">
    <property type="entry name" value="FAD-linked oxidoreductase"/>
    <property type="match status" value="1"/>
</dbReference>
<keyword evidence="5" id="KW-0274">FAD</keyword>
<dbReference type="RefSeq" id="XP_018996741.1">
    <property type="nucleotide sequence ID" value="XM_019134314.1"/>
</dbReference>
<dbReference type="GO" id="GO:0035999">
    <property type="term" value="P:tetrahydrofolate interconversion"/>
    <property type="evidence" value="ECO:0007669"/>
    <property type="project" value="UniProtKB-UniPathway"/>
</dbReference>
<keyword evidence="4" id="KW-0285">Flavoprotein</keyword>
<evidence type="ECO:0000256" key="5">
    <source>
        <dbReference type="ARBA" id="ARBA00022827"/>
    </source>
</evidence>
<feature type="region of interest" description="Disordered" evidence="9">
    <location>
        <begin position="317"/>
        <end position="340"/>
    </location>
</feature>
<dbReference type="GO" id="GO:0071949">
    <property type="term" value="F:FAD binding"/>
    <property type="evidence" value="ECO:0007669"/>
    <property type="project" value="TreeGrafter"/>
</dbReference>
<comment type="similarity">
    <text evidence="3">Belongs to the methylenetetrahydrofolate reductase family.</text>
</comment>
<dbReference type="GO" id="GO:0005829">
    <property type="term" value="C:cytosol"/>
    <property type="evidence" value="ECO:0007669"/>
    <property type="project" value="TreeGrafter"/>
</dbReference>
<proteinExistence type="inferred from homology"/>
<dbReference type="STRING" id="1295533.A0A1E3I4J5"/>
<keyword evidence="6" id="KW-0521">NADP</keyword>
<comment type="caution">
    <text evidence="11">The sequence shown here is derived from an EMBL/GenBank/DDBJ whole genome shotgun (WGS) entry which is preliminary data.</text>
</comment>
<keyword evidence="12" id="KW-1185">Reference proteome</keyword>
<dbReference type="InterPro" id="IPR004621">
    <property type="entry name" value="Fadh2_euk"/>
</dbReference>